<comment type="caution">
    <text evidence="1">The sequence shown here is derived from an EMBL/GenBank/DDBJ whole genome shotgun (WGS) entry which is preliminary data.</text>
</comment>
<proteinExistence type="predicted"/>
<sequence length="150" mass="16498">MRQAITPVICLSDDCASPMVVITMMPTSPRNMPAHFLNVNFSAKHENPMSAPIKGVVAFIIAEYPAGNHLAARQYMRKGNPEFITPSMTEGLNLSLKSKEDLNINKIIARPVKPKNTRKKAVLMAPNCGTAMRIKRKLAPQIAASSNNRK</sequence>
<gene>
    <name evidence="1" type="ORF">COLO4_02078</name>
</gene>
<reference evidence="2" key="1">
    <citation type="submission" date="2013-09" db="EMBL/GenBank/DDBJ databases">
        <title>Corchorus olitorius genome sequencing.</title>
        <authorList>
            <person name="Alam M."/>
            <person name="Haque M.S."/>
            <person name="Islam M.S."/>
            <person name="Emdad E.M."/>
            <person name="Islam M.M."/>
            <person name="Ahmed B."/>
            <person name="Halim A."/>
            <person name="Hossen Q.M.M."/>
            <person name="Hossain M.Z."/>
            <person name="Ahmed R."/>
            <person name="Khan M.M."/>
            <person name="Islam R."/>
            <person name="Rashid M.M."/>
            <person name="Khan S.A."/>
            <person name="Rahman M.S."/>
            <person name="Alam M."/>
            <person name="Yahiya A.S."/>
            <person name="Khan M.S."/>
            <person name="Azam M.S."/>
            <person name="Haque T."/>
            <person name="Lashkar M.Z.H."/>
            <person name="Akhand A.I."/>
            <person name="Morshed G."/>
            <person name="Roy S."/>
            <person name="Uddin K.S."/>
            <person name="Rabeya T."/>
            <person name="Hossain A.S."/>
            <person name="Chowdhury A."/>
            <person name="Snigdha A.R."/>
            <person name="Mortoza M.S."/>
            <person name="Matin S.A."/>
            <person name="Hoque S.M.E."/>
            <person name="Islam M.K."/>
            <person name="Roy D.K."/>
            <person name="Haider R."/>
            <person name="Moosa M.M."/>
            <person name="Elias S.M."/>
            <person name="Hasan A.M."/>
            <person name="Jahan S."/>
            <person name="Shafiuddin M."/>
            <person name="Mahmood N."/>
            <person name="Shommy N.S."/>
        </authorList>
    </citation>
    <scope>NUCLEOTIDE SEQUENCE [LARGE SCALE GENOMIC DNA]</scope>
    <source>
        <strain evidence="2">cv. O-4</strain>
    </source>
</reference>
<keyword evidence="2" id="KW-1185">Reference proteome</keyword>
<dbReference type="AlphaFoldDB" id="A0A1R3L1P8"/>
<dbReference type="Proteomes" id="UP000187203">
    <property type="component" value="Unassembled WGS sequence"/>
</dbReference>
<accession>A0A1R3L1P8</accession>
<evidence type="ECO:0000313" key="2">
    <source>
        <dbReference type="Proteomes" id="UP000187203"/>
    </source>
</evidence>
<protein>
    <submittedName>
        <fullName evidence="1">Tetratricopeptide repeat protein 7A-like isoform 2</fullName>
    </submittedName>
</protein>
<name>A0A1R3L1P8_9ROSI</name>
<dbReference type="EMBL" id="AWUE01004856">
    <property type="protein sequence ID" value="OMP13210.1"/>
    <property type="molecule type" value="Genomic_DNA"/>
</dbReference>
<evidence type="ECO:0000313" key="1">
    <source>
        <dbReference type="EMBL" id="OMP13210.1"/>
    </source>
</evidence>
<organism evidence="1 2">
    <name type="scientific">Corchorus olitorius</name>
    <dbReference type="NCBI Taxonomy" id="93759"/>
    <lineage>
        <taxon>Eukaryota</taxon>
        <taxon>Viridiplantae</taxon>
        <taxon>Streptophyta</taxon>
        <taxon>Embryophyta</taxon>
        <taxon>Tracheophyta</taxon>
        <taxon>Spermatophyta</taxon>
        <taxon>Magnoliopsida</taxon>
        <taxon>eudicotyledons</taxon>
        <taxon>Gunneridae</taxon>
        <taxon>Pentapetalae</taxon>
        <taxon>rosids</taxon>
        <taxon>malvids</taxon>
        <taxon>Malvales</taxon>
        <taxon>Malvaceae</taxon>
        <taxon>Grewioideae</taxon>
        <taxon>Apeibeae</taxon>
        <taxon>Corchorus</taxon>
    </lineage>
</organism>